<dbReference type="InterPro" id="IPR015991">
    <property type="entry name" value="TatD/YcfH-like"/>
</dbReference>
<dbReference type="AlphaFoldDB" id="A0A5A7N6E5"/>
<gene>
    <name evidence="5" type="ORF">JCM17846_06620</name>
</gene>
<dbReference type="InterPro" id="IPR018228">
    <property type="entry name" value="DNase_TatD-rel_CS"/>
</dbReference>
<dbReference type="SUPFAM" id="SSF51556">
    <property type="entry name" value="Metallo-dependent hydrolases"/>
    <property type="match status" value="1"/>
</dbReference>
<evidence type="ECO:0000313" key="6">
    <source>
        <dbReference type="Proteomes" id="UP000324996"/>
    </source>
</evidence>
<dbReference type="PANTHER" id="PTHR46124:SF2">
    <property type="entry name" value="D-AMINOACYL-TRNA DEACYLASE"/>
    <property type="match status" value="1"/>
</dbReference>
<dbReference type="CDD" id="cd01310">
    <property type="entry name" value="TatD_DNAse"/>
    <property type="match status" value="1"/>
</dbReference>
<evidence type="ECO:0000313" key="5">
    <source>
        <dbReference type="EMBL" id="GER02980.1"/>
    </source>
</evidence>
<dbReference type="GO" id="GO:0016788">
    <property type="term" value="F:hydrolase activity, acting on ester bonds"/>
    <property type="evidence" value="ECO:0007669"/>
    <property type="project" value="InterPro"/>
</dbReference>
<feature type="binding site" evidence="4">
    <location>
        <position position="8"/>
    </location>
    <ligand>
        <name>a divalent metal cation</name>
        <dbReference type="ChEBI" id="CHEBI:60240"/>
        <label>1</label>
    </ligand>
</feature>
<evidence type="ECO:0000256" key="1">
    <source>
        <dbReference type="ARBA" id="ARBA00009275"/>
    </source>
</evidence>
<dbReference type="PIRSF" id="PIRSF005902">
    <property type="entry name" value="DNase_TatD"/>
    <property type="match status" value="1"/>
</dbReference>
<evidence type="ECO:0000256" key="3">
    <source>
        <dbReference type="ARBA" id="ARBA00022801"/>
    </source>
</evidence>
<reference evidence="5 6" key="1">
    <citation type="submission" date="2019-09" db="EMBL/GenBank/DDBJ databases">
        <title>NBRP : Genome information of microbial organism related human and environment.</title>
        <authorList>
            <person name="Hattori M."/>
            <person name="Oshima K."/>
            <person name="Inaba H."/>
            <person name="Suda W."/>
            <person name="Sakamoto M."/>
            <person name="Iino T."/>
            <person name="Kitahara M."/>
            <person name="Oshida Y."/>
            <person name="Iida T."/>
            <person name="Kudo T."/>
            <person name="Itoh T."/>
            <person name="Ohkuma M."/>
        </authorList>
    </citation>
    <scope>NUCLEOTIDE SEQUENCE [LARGE SCALE GENOMIC DNA]</scope>
    <source>
        <strain evidence="5 6">Q-1</strain>
    </source>
</reference>
<comment type="caution">
    <text evidence="5">The sequence shown here is derived from an EMBL/GenBank/DDBJ whole genome shotgun (WGS) entry which is preliminary data.</text>
</comment>
<dbReference type="InterPro" id="IPR001130">
    <property type="entry name" value="TatD-like"/>
</dbReference>
<feature type="binding site" evidence="4">
    <location>
        <position position="6"/>
    </location>
    <ligand>
        <name>a divalent metal cation</name>
        <dbReference type="ChEBI" id="CHEBI:60240"/>
        <label>1</label>
    </ligand>
</feature>
<dbReference type="GO" id="GO:0004536">
    <property type="term" value="F:DNA nuclease activity"/>
    <property type="evidence" value="ECO:0007669"/>
    <property type="project" value="InterPro"/>
</dbReference>
<dbReference type="Proteomes" id="UP000324996">
    <property type="component" value="Unassembled WGS sequence"/>
</dbReference>
<dbReference type="EMBL" id="BKCN01000002">
    <property type="protein sequence ID" value="GER02980.1"/>
    <property type="molecule type" value="Genomic_DNA"/>
</dbReference>
<feature type="binding site" evidence="4">
    <location>
        <position position="154"/>
    </location>
    <ligand>
        <name>a divalent metal cation</name>
        <dbReference type="ChEBI" id="CHEBI:60240"/>
        <label>2</label>
    </ligand>
</feature>
<dbReference type="RefSeq" id="WP_042084305.1">
    <property type="nucleotide sequence ID" value="NZ_BKCN01000002.1"/>
</dbReference>
<accession>A0A5A7N6E5</accession>
<evidence type="ECO:0000256" key="2">
    <source>
        <dbReference type="ARBA" id="ARBA00022723"/>
    </source>
</evidence>
<keyword evidence="2 4" id="KW-0479">Metal-binding</keyword>
<dbReference type="NCBIfam" id="TIGR00010">
    <property type="entry name" value="YchF/TatD family DNA exonuclease"/>
    <property type="match status" value="1"/>
</dbReference>
<feature type="binding site" evidence="4">
    <location>
        <position position="128"/>
    </location>
    <ligand>
        <name>a divalent metal cation</name>
        <dbReference type="ChEBI" id="CHEBI:60240"/>
        <label>2</label>
    </ligand>
</feature>
<keyword evidence="3" id="KW-0378">Hydrolase</keyword>
<dbReference type="FunFam" id="3.20.20.140:FF:000005">
    <property type="entry name" value="TatD family hydrolase"/>
    <property type="match status" value="1"/>
</dbReference>
<organism evidence="5 6">
    <name type="scientific">Iodidimonas nitroreducens</name>
    <dbReference type="NCBI Taxonomy" id="1236968"/>
    <lineage>
        <taxon>Bacteria</taxon>
        <taxon>Pseudomonadati</taxon>
        <taxon>Pseudomonadota</taxon>
        <taxon>Alphaproteobacteria</taxon>
        <taxon>Iodidimonadales</taxon>
        <taxon>Iodidimonadaceae</taxon>
        <taxon>Iodidimonas</taxon>
    </lineage>
</organism>
<evidence type="ECO:0000256" key="4">
    <source>
        <dbReference type="PIRSR" id="PIRSR005902-1"/>
    </source>
</evidence>
<protein>
    <submittedName>
        <fullName evidence="5">TatD-related deoxyribonuclease</fullName>
    </submittedName>
</protein>
<comment type="similarity">
    <text evidence="1">Belongs to the metallo-dependent hydrolases superfamily. TatD-type hydrolase family.</text>
</comment>
<dbReference type="Gene3D" id="3.20.20.140">
    <property type="entry name" value="Metal-dependent hydrolases"/>
    <property type="match status" value="1"/>
</dbReference>
<dbReference type="GO" id="GO:0005829">
    <property type="term" value="C:cytosol"/>
    <property type="evidence" value="ECO:0007669"/>
    <property type="project" value="TreeGrafter"/>
</dbReference>
<proteinExistence type="inferred from homology"/>
<dbReference type="PROSITE" id="PS01137">
    <property type="entry name" value="TATD_1"/>
    <property type="match status" value="1"/>
</dbReference>
<name>A0A5A7N6E5_9PROT</name>
<dbReference type="GO" id="GO:0046872">
    <property type="term" value="F:metal ion binding"/>
    <property type="evidence" value="ECO:0007669"/>
    <property type="project" value="UniProtKB-KW"/>
</dbReference>
<dbReference type="InterPro" id="IPR032466">
    <property type="entry name" value="Metal_Hydrolase"/>
</dbReference>
<dbReference type="PROSITE" id="PS01091">
    <property type="entry name" value="TATD_3"/>
    <property type="match status" value="1"/>
</dbReference>
<feature type="binding site" evidence="4">
    <location>
        <position position="92"/>
    </location>
    <ligand>
        <name>a divalent metal cation</name>
        <dbReference type="ChEBI" id="CHEBI:60240"/>
        <label>1</label>
    </ligand>
</feature>
<sequence length="265" mass="29156">MLVDSHCHLNYEGLAHDVDAVIERGRAAGIGTFLSINTKLREYDEIIALVDQYHDVFGTVGIHPHEAQAETGMGAADLIARTAHPRIIGLGETGLDYFYENAPRDHQIKSFKEHIAAARETGLPLVIHSRDAEADSFDILSAELEKGPFKAVIHCFTGSRNFMKQMVDLGFYISISGIVTFKKATDLQQTAKAIPDDRLLVETDAPFLAPVPYRGKICEPAYVADTARFLANLRGIELEDLARQTTANFFRLFSKATPPSGLAAQ</sequence>
<feature type="binding site" evidence="4">
    <location>
        <position position="204"/>
    </location>
    <ligand>
        <name>a divalent metal cation</name>
        <dbReference type="ChEBI" id="CHEBI:60240"/>
        <label>1</label>
    </ligand>
</feature>
<dbReference type="PANTHER" id="PTHR46124">
    <property type="entry name" value="D-AMINOACYL-TRNA DEACYLASE"/>
    <property type="match status" value="1"/>
</dbReference>
<dbReference type="Pfam" id="PF01026">
    <property type="entry name" value="TatD_DNase"/>
    <property type="match status" value="1"/>
</dbReference>
<keyword evidence="6" id="KW-1185">Reference proteome</keyword>